<dbReference type="SUPFAM" id="SSF56037">
    <property type="entry name" value="PheT/TilS domain"/>
    <property type="match status" value="1"/>
</dbReference>
<dbReference type="Gene3D" id="3.40.50.620">
    <property type="entry name" value="HUPs"/>
    <property type="match status" value="1"/>
</dbReference>
<dbReference type="Proteomes" id="UP000092649">
    <property type="component" value="Unassembled WGS sequence"/>
</dbReference>
<comment type="function">
    <text evidence="8">Ligates lysine onto the cytidine present at position 34 of the AUA codon-specific tRNA(Ile) that contains the anticodon CAU, in an ATP-dependent manner. Cytidine is converted to lysidine, thus changing the amino acid specificity of the tRNA from methionine to isoleucine.</text>
</comment>
<protein>
    <recommendedName>
        <fullName evidence="8">tRNA(Ile)-lysidine synthase</fullName>
        <ecNumber evidence="8">6.3.4.19</ecNumber>
    </recommendedName>
    <alternativeName>
        <fullName evidence="8">tRNA(Ile)-2-lysyl-cytidine synthase</fullName>
    </alternativeName>
    <alternativeName>
        <fullName evidence="8">tRNA(Ile)-lysidine synthetase</fullName>
    </alternativeName>
</protein>
<evidence type="ECO:0000313" key="11">
    <source>
        <dbReference type="Proteomes" id="UP000092649"/>
    </source>
</evidence>
<gene>
    <name evidence="8" type="primary">tilS</name>
    <name evidence="10" type="ORF">QS62_08960</name>
</gene>
<dbReference type="Pfam" id="PF09179">
    <property type="entry name" value="TilS"/>
    <property type="match status" value="1"/>
</dbReference>
<evidence type="ECO:0000256" key="6">
    <source>
        <dbReference type="ARBA" id="ARBA00022840"/>
    </source>
</evidence>
<keyword evidence="6 8" id="KW-0067">ATP-binding</keyword>
<dbReference type="NCBIfam" id="TIGR02433">
    <property type="entry name" value="lysidine_TilS_C"/>
    <property type="match status" value="1"/>
</dbReference>
<comment type="similarity">
    <text evidence="8">Belongs to the tRNA(Ile)-lysidine synthase family.</text>
</comment>
<accession>A0A1A7NU22</accession>
<dbReference type="SUPFAM" id="SSF52402">
    <property type="entry name" value="Adenine nucleotide alpha hydrolases-like"/>
    <property type="match status" value="1"/>
</dbReference>
<comment type="caution">
    <text evidence="10">The sequence shown here is derived from an EMBL/GenBank/DDBJ whole genome shotgun (WGS) entry which is preliminary data.</text>
</comment>
<dbReference type="AlphaFoldDB" id="A0A1A7NU22"/>
<evidence type="ECO:0000256" key="2">
    <source>
        <dbReference type="ARBA" id="ARBA00022490"/>
    </source>
</evidence>
<feature type="binding site" evidence="8">
    <location>
        <begin position="27"/>
        <end position="32"/>
    </location>
    <ligand>
        <name>ATP</name>
        <dbReference type="ChEBI" id="CHEBI:30616"/>
    </ligand>
</feature>
<dbReference type="InterPro" id="IPR012795">
    <property type="entry name" value="tRNA_Ile_lys_synt_N"/>
</dbReference>
<dbReference type="GO" id="GO:0032267">
    <property type="term" value="F:tRNA(Ile)-lysidine synthase activity"/>
    <property type="evidence" value="ECO:0007669"/>
    <property type="project" value="UniProtKB-EC"/>
</dbReference>
<dbReference type="EC" id="6.3.4.19" evidence="8"/>
<dbReference type="PANTHER" id="PTHR43033">
    <property type="entry name" value="TRNA(ILE)-LYSIDINE SYNTHASE-RELATED"/>
    <property type="match status" value="1"/>
</dbReference>
<dbReference type="GO" id="GO:0006400">
    <property type="term" value="P:tRNA modification"/>
    <property type="evidence" value="ECO:0007669"/>
    <property type="project" value="UniProtKB-UniRule"/>
</dbReference>
<dbReference type="InterPro" id="IPR011063">
    <property type="entry name" value="TilS/TtcA_N"/>
</dbReference>
<dbReference type="PANTHER" id="PTHR43033:SF1">
    <property type="entry name" value="TRNA(ILE)-LYSIDINE SYNTHASE-RELATED"/>
    <property type="match status" value="1"/>
</dbReference>
<dbReference type="Gene3D" id="1.20.59.20">
    <property type="match status" value="1"/>
</dbReference>
<evidence type="ECO:0000259" key="9">
    <source>
        <dbReference type="SMART" id="SM00977"/>
    </source>
</evidence>
<evidence type="ECO:0000256" key="5">
    <source>
        <dbReference type="ARBA" id="ARBA00022741"/>
    </source>
</evidence>
<feature type="domain" description="Lysidine-tRNA(Ile) synthetase C-terminal" evidence="9">
    <location>
        <begin position="372"/>
        <end position="429"/>
    </location>
</feature>
<dbReference type="OrthoDB" id="9807403at2"/>
<comment type="subcellular location">
    <subcellularLocation>
        <location evidence="1 8">Cytoplasm</location>
    </subcellularLocation>
</comment>
<evidence type="ECO:0000256" key="1">
    <source>
        <dbReference type="ARBA" id="ARBA00004496"/>
    </source>
</evidence>
<evidence type="ECO:0000256" key="4">
    <source>
        <dbReference type="ARBA" id="ARBA00022694"/>
    </source>
</evidence>
<dbReference type="InterPro" id="IPR015262">
    <property type="entry name" value="tRNA_Ile_lys_synt_subst-bd"/>
</dbReference>
<dbReference type="SUPFAM" id="SSF82829">
    <property type="entry name" value="MesJ substrate recognition domain-like"/>
    <property type="match status" value="1"/>
</dbReference>
<name>A0A1A7NU22_9PAST</name>
<evidence type="ECO:0000256" key="3">
    <source>
        <dbReference type="ARBA" id="ARBA00022598"/>
    </source>
</evidence>
<keyword evidence="3 8" id="KW-0436">Ligase</keyword>
<comment type="catalytic activity">
    <reaction evidence="7 8">
        <text>cytidine(34) in tRNA(Ile2) + L-lysine + ATP = lysidine(34) in tRNA(Ile2) + AMP + diphosphate + H(+)</text>
        <dbReference type="Rhea" id="RHEA:43744"/>
        <dbReference type="Rhea" id="RHEA-COMP:10625"/>
        <dbReference type="Rhea" id="RHEA-COMP:10670"/>
        <dbReference type="ChEBI" id="CHEBI:15378"/>
        <dbReference type="ChEBI" id="CHEBI:30616"/>
        <dbReference type="ChEBI" id="CHEBI:32551"/>
        <dbReference type="ChEBI" id="CHEBI:33019"/>
        <dbReference type="ChEBI" id="CHEBI:82748"/>
        <dbReference type="ChEBI" id="CHEBI:83665"/>
        <dbReference type="ChEBI" id="CHEBI:456215"/>
        <dbReference type="EC" id="6.3.4.19"/>
    </reaction>
</comment>
<dbReference type="SMART" id="SM00977">
    <property type="entry name" value="TilS_C"/>
    <property type="match status" value="1"/>
</dbReference>
<dbReference type="GO" id="GO:0005737">
    <property type="term" value="C:cytoplasm"/>
    <property type="evidence" value="ECO:0007669"/>
    <property type="project" value="UniProtKB-SubCell"/>
</dbReference>
<evidence type="ECO:0000256" key="8">
    <source>
        <dbReference type="HAMAP-Rule" id="MF_01161"/>
    </source>
</evidence>
<reference evidence="10 11" key="1">
    <citation type="submission" date="2014-11" db="EMBL/GenBank/DDBJ databases">
        <title>Pan-genome of Gallibacterium spp.</title>
        <authorList>
            <person name="Kudirkiene E."/>
            <person name="Bojesen A.M."/>
        </authorList>
    </citation>
    <scope>NUCLEOTIDE SEQUENCE [LARGE SCALE GENOMIC DNA]</scope>
    <source>
        <strain evidence="10 11">F150</strain>
    </source>
</reference>
<dbReference type="InterPro" id="IPR014729">
    <property type="entry name" value="Rossmann-like_a/b/a_fold"/>
</dbReference>
<dbReference type="InterPro" id="IPR012094">
    <property type="entry name" value="tRNA_Ile_lys_synt"/>
</dbReference>
<dbReference type="NCBIfam" id="TIGR02432">
    <property type="entry name" value="lysidine_TilS_N"/>
    <property type="match status" value="1"/>
</dbReference>
<evidence type="ECO:0000256" key="7">
    <source>
        <dbReference type="ARBA" id="ARBA00048539"/>
    </source>
</evidence>
<keyword evidence="4 8" id="KW-0819">tRNA processing</keyword>
<dbReference type="HAMAP" id="MF_01161">
    <property type="entry name" value="tRNA_Ile_lys_synt"/>
    <property type="match status" value="1"/>
</dbReference>
<evidence type="ECO:0000313" key="10">
    <source>
        <dbReference type="EMBL" id="OBW92509.1"/>
    </source>
</evidence>
<dbReference type="GO" id="GO:0005524">
    <property type="term" value="F:ATP binding"/>
    <property type="evidence" value="ECO:0007669"/>
    <property type="project" value="UniProtKB-UniRule"/>
</dbReference>
<dbReference type="PATRIC" id="fig|505341.3.peg.1798"/>
<dbReference type="EMBL" id="JTJL01000048">
    <property type="protein sequence ID" value="OBW92509.1"/>
    <property type="molecule type" value="Genomic_DNA"/>
</dbReference>
<keyword evidence="11" id="KW-1185">Reference proteome</keyword>
<comment type="domain">
    <text evidence="8">The N-terminal region contains the highly conserved SGGXDS motif, predicted to be a P-loop motif involved in ATP binding.</text>
</comment>
<organism evidence="10 11">
    <name type="scientific">Gallibacterium salpingitidis</name>
    <dbReference type="NCBI Taxonomy" id="505341"/>
    <lineage>
        <taxon>Bacteria</taxon>
        <taxon>Pseudomonadati</taxon>
        <taxon>Pseudomonadota</taxon>
        <taxon>Gammaproteobacteria</taxon>
        <taxon>Pasteurellales</taxon>
        <taxon>Pasteurellaceae</taxon>
        <taxon>Gallibacterium</taxon>
    </lineage>
</organism>
<dbReference type="CDD" id="cd01992">
    <property type="entry name" value="TilS_N"/>
    <property type="match status" value="1"/>
</dbReference>
<dbReference type="RefSeq" id="WP_066109042.1">
    <property type="nucleotide sequence ID" value="NZ_JTJL01000048.1"/>
</dbReference>
<proteinExistence type="inferred from homology"/>
<keyword evidence="5 8" id="KW-0547">Nucleotide-binding</keyword>
<dbReference type="Pfam" id="PF01171">
    <property type="entry name" value="ATP_bind_3"/>
    <property type="match status" value="1"/>
</dbReference>
<keyword evidence="2 8" id="KW-0963">Cytoplasm</keyword>
<dbReference type="Pfam" id="PF11734">
    <property type="entry name" value="TilS_C"/>
    <property type="match status" value="1"/>
</dbReference>
<dbReference type="InterPro" id="IPR012796">
    <property type="entry name" value="Lysidine-tRNA-synth_C"/>
</dbReference>
<sequence>MCSLIDELIKQINENALQNKAFLIGFSGGVDSTALLHLFVELRQRYDFPLRAIHIHHGLSVNADHWLEHCQQFCAQFKIPFIAKKVQLASSANIEAEARKARYQAIQAELQANEILVTAHHLDDQCETFLLALKRGSGVKGLSAMPTQTQLFSVPIFRPLLRITRSQLEQYITEHQLATIFDESNDDTRYERNFLRNEVLPLLRARWHSIDQAIVRSAQLCAEQQQLLEELLQPILLQHLSADGCFNLQQFADYSREKQKQLLRLWLAHWQQPMPTQKQLQVLLDEVVAAEQDRQPELQLNNRMVRRFQDQLYLTPIYQSLQQQILPLAIGQTLLLPDGLGEISCEQSAQGLLLSWQQHQFVVLPPVNFQQMTIRFHYSKRVKIAPQAKHTDIKKVWQKLKVPTWQRTRIPLLFIDEHFYGAIGYFKNYAE</sequence>